<reference evidence="8 9" key="1">
    <citation type="submission" date="2020-08" db="EMBL/GenBank/DDBJ databases">
        <title>Genomic Encyclopedia of Type Strains, Phase IV (KMG-IV): sequencing the most valuable type-strain genomes for metagenomic binning, comparative biology and taxonomic classification.</title>
        <authorList>
            <person name="Goeker M."/>
        </authorList>
    </citation>
    <scope>NUCLEOTIDE SEQUENCE [LARGE SCALE GENOMIC DNA]</scope>
    <source>
        <strain evidence="8 9">DSM 25024</strain>
    </source>
</reference>
<dbReference type="InterPro" id="IPR011356">
    <property type="entry name" value="Leucine_aapep/pepB"/>
</dbReference>
<dbReference type="Gene3D" id="3.40.630.10">
    <property type="entry name" value="Zn peptidases"/>
    <property type="match status" value="1"/>
</dbReference>
<dbReference type="CDD" id="cd00433">
    <property type="entry name" value="Peptidase_M17"/>
    <property type="match status" value="1"/>
</dbReference>
<evidence type="ECO:0000313" key="8">
    <source>
        <dbReference type="EMBL" id="MBB3933988.1"/>
    </source>
</evidence>
<comment type="similarity">
    <text evidence="1">Belongs to the peptidase M17 family.</text>
</comment>
<dbReference type="PROSITE" id="PS00631">
    <property type="entry name" value="CYTOSOL_AP"/>
    <property type="match status" value="1"/>
</dbReference>
<evidence type="ECO:0000256" key="4">
    <source>
        <dbReference type="ARBA" id="ARBA00022801"/>
    </source>
</evidence>
<dbReference type="Pfam" id="PF00883">
    <property type="entry name" value="Peptidase_M17"/>
    <property type="match status" value="1"/>
</dbReference>
<evidence type="ECO:0000313" key="9">
    <source>
        <dbReference type="Proteomes" id="UP000531216"/>
    </source>
</evidence>
<dbReference type="Gene3D" id="3.40.220.10">
    <property type="entry name" value="Leucine Aminopeptidase, subunit E, domain 1"/>
    <property type="match status" value="1"/>
</dbReference>
<dbReference type="Pfam" id="PF21337">
    <property type="entry name" value="Peptidase_M17_N_1"/>
    <property type="match status" value="1"/>
</dbReference>
<dbReference type="EC" id="3.4.11.1" evidence="8"/>
<keyword evidence="9" id="KW-1185">Reference proteome</keyword>
<comment type="caution">
    <text evidence="8">The sequence shown here is derived from an EMBL/GenBank/DDBJ whole genome shotgun (WGS) entry which is preliminary data.</text>
</comment>
<evidence type="ECO:0000256" key="5">
    <source>
        <dbReference type="ARBA" id="ARBA00023211"/>
    </source>
</evidence>
<dbReference type="GO" id="GO:0030145">
    <property type="term" value="F:manganese ion binding"/>
    <property type="evidence" value="ECO:0007669"/>
    <property type="project" value="InterPro"/>
</dbReference>
<accession>A0A7W6BS31</accession>
<dbReference type="InterPro" id="IPR043472">
    <property type="entry name" value="Macro_dom-like"/>
</dbReference>
<dbReference type="GO" id="GO:0006508">
    <property type="term" value="P:proteolysis"/>
    <property type="evidence" value="ECO:0007669"/>
    <property type="project" value="UniProtKB-KW"/>
</dbReference>
<gene>
    <name evidence="8" type="ORF">GGR05_000099</name>
</gene>
<proteinExistence type="inferred from homology"/>
<dbReference type="OrthoDB" id="9809354at2"/>
<keyword evidence="5" id="KW-0464">Manganese</keyword>
<dbReference type="PANTHER" id="PTHR11963">
    <property type="entry name" value="LEUCINE AMINOPEPTIDASE-RELATED"/>
    <property type="match status" value="1"/>
</dbReference>
<dbReference type="GO" id="GO:0005737">
    <property type="term" value="C:cytoplasm"/>
    <property type="evidence" value="ECO:0007669"/>
    <property type="project" value="InterPro"/>
</dbReference>
<feature type="domain" description="Cytosol aminopeptidase" evidence="7">
    <location>
        <begin position="306"/>
        <end position="313"/>
    </location>
</feature>
<dbReference type="Proteomes" id="UP000531216">
    <property type="component" value="Unassembled WGS sequence"/>
</dbReference>
<keyword evidence="4 8" id="KW-0378">Hydrolase</keyword>
<evidence type="ECO:0000256" key="3">
    <source>
        <dbReference type="ARBA" id="ARBA00022670"/>
    </source>
</evidence>
<dbReference type="PRINTS" id="PR00481">
    <property type="entry name" value="LAMNOPPTDASE"/>
</dbReference>
<dbReference type="AlphaFoldDB" id="A0A7W6BS31"/>
<evidence type="ECO:0000259" key="7">
    <source>
        <dbReference type="PROSITE" id="PS00631"/>
    </source>
</evidence>
<keyword evidence="2 8" id="KW-0031">Aminopeptidase</keyword>
<dbReference type="EMBL" id="JACIDO010000001">
    <property type="protein sequence ID" value="MBB3933988.1"/>
    <property type="molecule type" value="Genomic_DNA"/>
</dbReference>
<dbReference type="SUPFAM" id="SSF53187">
    <property type="entry name" value="Zn-dependent exopeptidases"/>
    <property type="match status" value="1"/>
</dbReference>
<evidence type="ECO:0000256" key="1">
    <source>
        <dbReference type="ARBA" id="ARBA00009528"/>
    </source>
</evidence>
<dbReference type="GO" id="GO:0070006">
    <property type="term" value="F:metalloaminopeptidase activity"/>
    <property type="evidence" value="ECO:0007669"/>
    <property type="project" value="InterPro"/>
</dbReference>
<name>A0A7W6BS31_9HYPH</name>
<organism evidence="8 9">
    <name type="scientific">Aureimonas phyllosphaerae</name>
    <dbReference type="NCBI Taxonomy" id="1166078"/>
    <lineage>
        <taxon>Bacteria</taxon>
        <taxon>Pseudomonadati</taxon>
        <taxon>Pseudomonadota</taxon>
        <taxon>Alphaproteobacteria</taxon>
        <taxon>Hyphomicrobiales</taxon>
        <taxon>Aurantimonadaceae</taxon>
        <taxon>Aureimonas</taxon>
    </lineage>
</organism>
<dbReference type="RefSeq" id="WP_090961658.1">
    <property type="nucleotide sequence ID" value="NZ_FOOA01000004.1"/>
</dbReference>
<feature type="region of interest" description="Disordered" evidence="6">
    <location>
        <begin position="1"/>
        <end position="22"/>
    </location>
</feature>
<protein>
    <submittedName>
        <fullName evidence="8">Leucyl aminopeptidase</fullName>
        <ecNumber evidence="8">3.4.11.1</ecNumber>
    </submittedName>
</protein>
<sequence>MTDRLLSAAHDPRPVHPVGEGDLGSLPAPLGSWAQAMGWKGGAGGVLVAPGAEGVPGSAALGLGGAGASPAERALLVGALANALPAGDWALADGHGLDPDLAALGFLMGAYRFDRYRSKPGEEGARLALPQGADEARVRLHADAVAMVRDLINTPTNDLGPDGIEAAARALAEEFGAAVSVITGDALLAENFPMIHAVGRASAVAPRLIDMTWGPADGPRVTLVGKGVAFDTGGLDIKPASGMLLMKKDMGGAANALGLARIVMGEKLHVRLRVLIPAVENAIAGNAFRPGDILRSRNGKTVEIGNTDAEGRLILADALSLADEEAPEVLIDMATLTGAARVALGPDLPPFYTDDEALAAAIADASAAVHDPLWRLPLWKPYTKNLASKIADINNVTTDGFAGSVTAALFLQGFVSQAKSWVHFDVFGWRPQAGPTGQAGGEAQAIRALAKVLRERYPSS</sequence>
<evidence type="ECO:0000256" key="6">
    <source>
        <dbReference type="SAM" id="MobiDB-lite"/>
    </source>
</evidence>
<dbReference type="InterPro" id="IPR000819">
    <property type="entry name" value="Peptidase_M17_C"/>
</dbReference>
<evidence type="ECO:0000256" key="2">
    <source>
        <dbReference type="ARBA" id="ARBA00022438"/>
    </source>
</evidence>
<dbReference type="PANTHER" id="PTHR11963:SF20">
    <property type="entry name" value="PEPTIDASE B"/>
    <property type="match status" value="1"/>
</dbReference>
<dbReference type="InterPro" id="IPR048816">
    <property type="entry name" value="Peptidase_M17_N_1"/>
</dbReference>
<keyword evidence="3" id="KW-0645">Protease</keyword>